<evidence type="ECO:0000256" key="1">
    <source>
        <dbReference type="SAM" id="MobiDB-lite"/>
    </source>
</evidence>
<name>A0A4P7ULB9_DESDE</name>
<dbReference type="Proteomes" id="UP000297065">
    <property type="component" value="Chromosome"/>
</dbReference>
<sequence>MPNFDHTGPNGEGSRSGRGMGKCGGAGRKAAQTGATITTSEQETAQGMAPAWGGGDGACRTYGQDAAPGCCGRRGQGNGGGRNRAMNRMRAGNGAGMATGNGAGQRGAQGMGQRMSQGGSAAGQGCQPRTPDSDVTDNNR</sequence>
<feature type="compositionally biased region" description="Gly residues" evidence="1">
    <location>
        <begin position="72"/>
        <end position="82"/>
    </location>
</feature>
<evidence type="ECO:0000313" key="3">
    <source>
        <dbReference type="Proteomes" id="UP000297065"/>
    </source>
</evidence>
<accession>A0A4P7ULB9</accession>
<feature type="compositionally biased region" description="Gly residues" evidence="1">
    <location>
        <begin position="10"/>
        <end position="27"/>
    </location>
</feature>
<dbReference type="AlphaFoldDB" id="A0A4P7ULB9"/>
<dbReference type="InterPro" id="IPR035205">
    <property type="entry name" value="DUF5320"/>
</dbReference>
<dbReference type="RefSeq" id="WP_136400670.1">
    <property type="nucleotide sequence ID" value="NZ_CP036295.1"/>
</dbReference>
<reference evidence="2 3" key="1">
    <citation type="submission" date="2019-02" db="EMBL/GenBank/DDBJ databases">
        <title>Complete Genome Sequence of Desulfovibrio desulfuricans IC1, a Sulfonate Utilizing Anaerobe.</title>
        <authorList>
            <person name="Day L.A."/>
            <person name="De Leon K.B."/>
            <person name="Wall J.D."/>
        </authorList>
    </citation>
    <scope>NUCLEOTIDE SEQUENCE [LARGE SCALE GENOMIC DNA]</scope>
    <source>
        <strain evidence="2 3">IC1</strain>
    </source>
</reference>
<feature type="compositionally biased region" description="Polar residues" evidence="1">
    <location>
        <begin position="33"/>
        <end position="45"/>
    </location>
</feature>
<feature type="compositionally biased region" description="Gly residues" evidence="1">
    <location>
        <begin position="93"/>
        <end position="110"/>
    </location>
</feature>
<proteinExistence type="predicted"/>
<feature type="compositionally biased region" description="Low complexity" evidence="1">
    <location>
        <begin position="111"/>
        <end position="125"/>
    </location>
</feature>
<feature type="compositionally biased region" description="Low complexity" evidence="1">
    <location>
        <begin position="83"/>
        <end position="92"/>
    </location>
</feature>
<evidence type="ECO:0000313" key="2">
    <source>
        <dbReference type="EMBL" id="QCC86597.1"/>
    </source>
</evidence>
<organism evidence="2 3">
    <name type="scientific">Desulfovibrio desulfuricans</name>
    <dbReference type="NCBI Taxonomy" id="876"/>
    <lineage>
        <taxon>Bacteria</taxon>
        <taxon>Pseudomonadati</taxon>
        <taxon>Thermodesulfobacteriota</taxon>
        <taxon>Desulfovibrionia</taxon>
        <taxon>Desulfovibrionales</taxon>
        <taxon>Desulfovibrionaceae</taxon>
        <taxon>Desulfovibrio</taxon>
    </lineage>
</organism>
<gene>
    <name evidence="2" type="ORF">DDIC_12060</name>
</gene>
<dbReference type="EMBL" id="CP036295">
    <property type="protein sequence ID" value="QCC86597.1"/>
    <property type="molecule type" value="Genomic_DNA"/>
</dbReference>
<feature type="region of interest" description="Disordered" evidence="1">
    <location>
        <begin position="1"/>
        <end position="140"/>
    </location>
</feature>
<protein>
    <submittedName>
        <fullName evidence="2">Uncharacterized protein</fullName>
    </submittedName>
</protein>
<dbReference type="Pfam" id="PF17253">
    <property type="entry name" value="DUF5320"/>
    <property type="match status" value="1"/>
</dbReference>